<evidence type="ECO:0000256" key="2">
    <source>
        <dbReference type="SAM" id="SignalP"/>
    </source>
</evidence>
<evidence type="ECO:0000256" key="1">
    <source>
        <dbReference type="SAM" id="MobiDB-lite"/>
    </source>
</evidence>
<gene>
    <name evidence="3" type="ORF">DPM13_01010</name>
</gene>
<name>A0ABM6WNX6_9RHOB</name>
<dbReference type="Proteomes" id="UP000249922">
    <property type="component" value="Chromosome"/>
</dbReference>
<feature type="region of interest" description="Disordered" evidence="1">
    <location>
        <begin position="31"/>
        <end position="54"/>
    </location>
</feature>
<sequence>MACAMLSHIIVSMLLCTASCEQPQSAPADGIPFAWARPGHPRPSGSSTSSPEIDRLRHETDLALQSKIRLADLTALPVIEQALAIPMKRFDRPVLGFLSRQEMQAILEAPDPRTWAGQREPACRSHGRDRRVSGGWRA</sequence>
<organism evidence="3 4">
    <name type="scientific">Paracoccus mutanolyticus</name>
    <dbReference type="NCBI Taxonomy" id="1499308"/>
    <lineage>
        <taxon>Bacteria</taxon>
        <taxon>Pseudomonadati</taxon>
        <taxon>Pseudomonadota</taxon>
        <taxon>Alphaproteobacteria</taxon>
        <taxon>Rhodobacterales</taxon>
        <taxon>Paracoccaceae</taxon>
        <taxon>Paracoccus</taxon>
    </lineage>
</organism>
<feature type="region of interest" description="Disordered" evidence="1">
    <location>
        <begin position="109"/>
        <end position="138"/>
    </location>
</feature>
<evidence type="ECO:0000313" key="3">
    <source>
        <dbReference type="EMBL" id="AWX92331.1"/>
    </source>
</evidence>
<dbReference type="EMBL" id="CP030239">
    <property type="protein sequence ID" value="AWX92331.1"/>
    <property type="molecule type" value="Genomic_DNA"/>
</dbReference>
<feature type="signal peptide" evidence="2">
    <location>
        <begin position="1"/>
        <end position="18"/>
    </location>
</feature>
<keyword evidence="4" id="KW-1185">Reference proteome</keyword>
<reference evidence="3 4" key="1">
    <citation type="submission" date="2018-06" db="EMBL/GenBank/DDBJ databases">
        <title>Complete genome sequence of Paracoccus mutanolyticus strain RSP-02 isolated from cellulosic waste.</title>
        <authorList>
            <person name="Amrutha R.N."/>
            <person name="Shrivastav A."/>
            <person name="Buddana S.K."/>
            <person name="Deshpande U."/>
            <person name="Prakasham R.S."/>
        </authorList>
    </citation>
    <scope>NUCLEOTIDE SEQUENCE [LARGE SCALE GENOMIC DNA]</scope>
    <source>
        <strain evidence="3 4">RSP-02</strain>
    </source>
</reference>
<keyword evidence="2" id="KW-0732">Signal</keyword>
<protein>
    <submittedName>
        <fullName evidence="3">Uncharacterized protein</fullName>
    </submittedName>
</protein>
<evidence type="ECO:0000313" key="4">
    <source>
        <dbReference type="Proteomes" id="UP000249922"/>
    </source>
</evidence>
<accession>A0ABM6WNX6</accession>
<dbReference type="RefSeq" id="WP_112887277.1">
    <property type="nucleotide sequence ID" value="NZ_CP030239.1"/>
</dbReference>
<feature type="chain" id="PRO_5045279489" evidence="2">
    <location>
        <begin position="19"/>
        <end position="138"/>
    </location>
</feature>
<proteinExistence type="predicted"/>